<feature type="non-terminal residue" evidence="2">
    <location>
        <position position="1"/>
    </location>
</feature>
<reference evidence="2 3" key="1">
    <citation type="journal article" date="2018" name="Front. Plant Sci.">
        <title>Red Clover (Trifolium pratense) and Zigzag Clover (T. medium) - A Picture of Genomic Similarities and Differences.</title>
        <authorList>
            <person name="Dluhosova J."/>
            <person name="Istvanek J."/>
            <person name="Nedelnik J."/>
            <person name="Repkova J."/>
        </authorList>
    </citation>
    <scope>NUCLEOTIDE SEQUENCE [LARGE SCALE GENOMIC DNA]</scope>
    <source>
        <strain evidence="3">cv. 10/8</strain>
        <tissue evidence="2">Leaf</tissue>
    </source>
</reference>
<feature type="region of interest" description="Disordered" evidence="1">
    <location>
        <begin position="1"/>
        <end position="31"/>
    </location>
</feature>
<dbReference type="EMBL" id="LXQA010438799">
    <property type="protein sequence ID" value="MCI51877.1"/>
    <property type="molecule type" value="Genomic_DNA"/>
</dbReference>
<evidence type="ECO:0000256" key="1">
    <source>
        <dbReference type="SAM" id="MobiDB-lite"/>
    </source>
</evidence>
<name>A0A392STX9_9FABA</name>
<feature type="compositionally biased region" description="Polar residues" evidence="1">
    <location>
        <begin position="1"/>
        <end position="19"/>
    </location>
</feature>
<dbReference type="Proteomes" id="UP000265520">
    <property type="component" value="Unassembled WGS sequence"/>
</dbReference>
<proteinExistence type="predicted"/>
<sequence>QKVNPDQTHCAWRSTSSRIAPSPEENVEKQDYTACCATQARALRRNPKVKPPHHKQHAAQRSTIRRAA</sequence>
<feature type="region of interest" description="Disordered" evidence="1">
    <location>
        <begin position="43"/>
        <end position="68"/>
    </location>
</feature>
<organism evidence="2 3">
    <name type="scientific">Trifolium medium</name>
    <dbReference type="NCBI Taxonomy" id="97028"/>
    <lineage>
        <taxon>Eukaryota</taxon>
        <taxon>Viridiplantae</taxon>
        <taxon>Streptophyta</taxon>
        <taxon>Embryophyta</taxon>
        <taxon>Tracheophyta</taxon>
        <taxon>Spermatophyta</taxon>
        <taxon>Magnoliopsida</taxon>
        <taxon>eudicotyledons</taxon>
        <taxon>Gunneridae</taxon>
        <taxon>Pentapetalae</taxon>
        <taxon>rosids</taxon>
        <taxon>fabids</taxon>
        <taxon>Fabales</taxon>
        <taxon>Fabaceae</taxon>
        <taxon>Papilionoideae</taxon>
        <taxon>50 kb inversion clade</taxon>
        <taxon>NPAAA clade</taxon>
        <taxon>Hologalegina</taxon>
        <taxon>IRL clade</taxon>
        <taxon>Trifolieae</taxon>
        <taxon>Trifolium</taxon>
    </lineage>
</organism>
<evidence type="ECO:0000313" key="3">
    <source>
        <dbReference type="Proteomes" id="UP000265520"/>
    </source>
</evidence>
<evidence type="ECO:0000313" key="2">
    <source>
        <dbReference type="EMBL" id="MCI51877.1"/>
    </source>
</evidence>
<keyword evidence="3" id="KW-1185">Reference proteome</keyword>
<protein>
    <submittedName>
        <fullName evidence="2">Uncharacterized protein</fullName>
    </submittedName>
</protein>
<accession>A0A392STX9</accession>
<dbReference type="AlphaFoldDB" id="A0A392STX9"/>
<comment type="caution">
    <text evidence="2">The sequence shown here is derived from an EMBL/GenBank/DDBJ whole genome shotgun (WGS) entry which is preliminary data.</text>
</comment>